<dbReference type="InterPro" id="IPR007374">
    <property type="entry name" value="ASCH_domain"/>
</dbReference>
<name>A0A4D8PYR4_AZOBR</name>
<dbReference type="AlphaFoldDB" id="A0A4D8PYR4"/>
<protein>
    <submittedName>
        <fullName evidence="2">ASCH domain-containing protein</fullName>
    </submittedName>
</protein>
<proteinExistence type="predicted"/>
<reference evidence="2 3" key="1">
    <citation type="submission" date="2018-09" db="EMBL/GenBank/DDBJ databases">
        <title>Whole genome based analysis of evolution and adaptive divergence in Indian and Brazilian strains of Azospirillum brasilense.</title>
        <authorList>
            <person name="Singh C."/>
            <person name="Tripathi A.K."/>
        </authorList>
    </citation>
    <scope>NUCLEOTIDE SEQUENCE [LARGE SCALE GENOMIC DNA]</scope>
    <source>
        <strain evidence="2 3">MTCC4036</strain>
    </source>
</reference>
<sequence>MRSMARTRRWWRECCGVLPQSFATPLASCGLRLPPSSHPGPKEMSDLDLALSIRQPWSELILQGRKTIEVRTWDTNHRGPIWLHTGKFADPDLDRSLGVSNLPRGAFVGRIILTSISPIDAGRWEHWRSQHLDLGHYKPGMFAWILSSPERLTGPVPAPGKLGLFEVDNALARRLRAALR</sequence>
<evidence type="ECO:0000313" key="2">
    <source>
        <dbReference type="EMBL" id="QCO02835.1"/>
    </source>
</evidence>
<dbReference type="Gene3D" id="2.30.130.30">
    <property type="entry name" value="Hypothetical protein"/>
    <property type="match status" value="1"/>
</dbReference>
<evidence type="ECO:0000259" key="1">
    <source>
        <dbReference type="Pfam" id="PF04266"/>
    </source>
</evidence>
<gene>
    <name evidence="2" type="ORF">D3867_12930</name>
</gene>
<accession>A0A4D8PYR4</accession>
<dbReference type="EMBL" id="CP032330">
    <property type="protein sequence ID" value="QCO02835.1"/>
    <property type="molecule type" value="Genomic_DNA"/>
</dbReference>
<feature type="domain" description="ASCH" evidence="1">
    <location>
        <begin position="51"/>
        <end position="131"/>
    </location>
</feature>
<organism evidence="2 3">
    <name type="scientific">Azospirillum brasilense</name>
    <dbReference type="NCBI Taxonomy" id="192"/>
    <lineage>
        <taxon>Bacteria</taxon>
        <taxon>Pseudomonadati</taxon>
        <taxon>Pseudomonadota</taxon>
        <taxon>Alphaproteobacteria</taxon>
        <taxon>Rhodospirillales</taxon>
        <taxon>Azospirillaceae</taxon>
        <taxon>Azospirillum</taxon>
    </lineage>
</organism>
<dbReference type="InterPro" id="IPR015947">
    <property type="entry name" value="PUA-like_sf"/>
</dbReference>
<dbReference type="SUPFAM" id="SSF88697">
    <property type="entry name" value="PUA domain-like"/>
    <property type="match status" value="1"/>
</dbReference>
<evidence type="ECO:0000313" key="3">
    <source>
        <dbReference type="Proteomes" id="UP000298596"/>
    </source>
</evidence>
<dbReference type="Proteomes" id="UP000298596">
    <property type="component" value="Chromosome"/>
</dbReference>
<dbReference type="Pfam" id="PF04266">
    <property type="entry name" value="ASCH"/>
    <property type="match status" value="1"/>
</dbReference>